<keyword evidence="4 10" id="KW-0812">Transmembrane</keyword>
<evidence type="ECO:0000256" key="7">
    <source>
        <dbReference type="ARBA" id="ARBA00023136"/>
    </source>
</evidence>
<reference evidence="12" key="2">
    <citation type="journal article" date="2007" name="Science">
        <title>Genome sequence of Aedes aegypti, a major arbovirus vector.</title>
        <authorList>
            <person name="Nene V."/>
            <person name="Wortman J.R."/>
            <person name="Lawson D."/>
            <person name="Haas B."/>
            <person name="Kodira C."/>
            <person name="Tu Z.J."/>
            <person name="Loftus B."/>
            <person name="Xi Z."/>
            <person name="Megy K."/>
            <person name="Grabherr M."/>
            <person name="Ren Q."/>
            <person name="Zdobnov E.M."/>
            <person name="Lobo N.F."/>
            <person name="Campbell K.S."/>
            <person name="Brown S.E."/>
            <person name="Bonaldo M.F."/>
            <person name="Zhu J."/>
            <person name="Sinkins S.P."/>
            <person name="Hogenkamp D.G."/>
            <person name="Amedeo P."/>
            <person name="Arensburger P."/>
            <person name="Atkinson P.W."/>
            <person name="Bidwell S."/>
            <person name="Biedler J."/>
            <person name="Birney E."/>
            <person name="Bruggner R.V."/>
            <person name="Costas J."/>
            <person name="Coy M.R."/>
            <person name="Crabtree J."/>
            <person name="Crawford M."/>
            <person name="Debruyn B."/>
            <person name="Decaprio D."/>
            <person name="Eiglmeier K."/>
            <person name="Eisenstadt E."/>
            <person name="El-Dorry H."/>
            <person name="Gelbart W.M."/>
            <person name="Gomes S.L."/>
            <person name="Hammond M."/>
            <person name="Hannick L.I."/>
            <person name="Hogan J.R."/>
            <person name="Holmes M.H."/>
            <person name="Jaffe D."/>
            <person name="Johnston J.S."/>
            <person name="Kennedy R.C."/>
            <person name="Koo H."/>
            <person name="Kravitz S."/>
            <person name="Kriventseva E.V."/>
            <person name="Kulp D."/>
            <person name="Labutti K."/>
            <person name="Lee E."/>
            <person name="Li S."/>
            <person name="Lovin D.D."/>
            <person name="Mao C."/>
            <person name="Mauceli E."/>
            <person name="Menck C.F."/>
            <person name="Miller J.R."/>
            <person name="Montgomery P."/>
            <person name="Mori A."/>
            <person name="Nascimento A.L."/>
            <person name="Naveira H.F."/>
            <person name="Nusbaum C."/>
            <person name="O'leary S."/>
            <person name="Orvis J."/>
            <person name="Pertea M."/>
            <person name="Quesneville H."/>
            <person name="Reidenbach K.R."/>
            <person name="Rogers Y.H."/>
            <person name="Roth C.W."/>
            <person name="Schneider J.R."/>
            <person name="Schatz M."/>
            <person name="Shumway M."/>
            <person name="Stanke M."/>
            <person name="Stinson E.O."/>
            <person name="Tubio J.M."/>
            <person name="Vanzee J.P."/>
            <person name="Verjovski-Almeida S."/>
            <person name="Werner D."/>
            <person name="White O."/>
            <person name="Wyder S."/>
            <person name="Zeng Q."/>
            <person name="Zhao Q."/>
            <person name="Zhao Y."/>
            <person name="Hill C.A."/>
            <person name="Raikhel A.S."/>
            <person name="Soares M.B."/>
            <person name="Knudson D.L."/>
            <person name="Lee N.H."/>
            <person name="Galagan J."/>
            <person name="Salzberg S.L."/>
            <person name="Paulsen I.T."/>
            <person name="Dimopoulos G."/>
            <person name="Collins F.H."/>
            <person name="Birren B."/>
            <person name="Fraser-Liggett C.M."/>
            <person name="Severson D.W."/>
        </authorList>
    </citation>
    <scope>NUCLEOTIDE SEQUENCE [LARGE SCALE GENOMIC DNA]</scope>
    <source>
        <strain evidence="12">Liverpool</strain>
    </source>
</reference>
<dbReference type="Proteomes" id="UP000682892">
    <property type="component" value="Chromosome 1"/>
</dbReference>
<dbReference type="EMBL" id="CH477366">
    <property type="protein sequence ID" value="EAT42518.2"/>
    <property type="molecule type" value="Genomic_DNA"/>
</dbReference>
<feature type="domain" description="G-protein coupled receptors family 1 profile" evidence="11">
    <location>
        <begin position="1"/>
        <end position="213"/>
    </location>
</feature>
<keyword evidence="6" id="KW-0297">G-protein coupled receptor</keyword>
<dbReference type="VEuPathDB" id="VectorBase:AAEL005952"/>
<dbReference type="PaxDb" id="7159-AAEL005952-PA"/>
<dbReference type="PANTHER" id="PTHR24248:SF66">
    <property type="entry name" value="OCTOPAMINE RECEPTOR BETA-3R"/>
    <property type="match status" value="1"/>
</dbReference>
<comment type="subcellular location">
    <subcellularLocation>
        <location evidence="1">Cell membrane</location>
        <topology evidence="1">Multi-pass membrane protein</topology>
    </subcellularLocation>
</comment>
<feature type="transmembrane region" description="Helical" evidence="10">
    <location>
        <begin position="156"/>
        <end position="173"/>
    </location>
</feature>
<feature type="non-terminal residue" evidence="12">
    <location>
        <position position="249"/>
    </location>
</feature>
<dbReference type="GO" id="GO:0071880">
    <property type="term" value="P:adenylate cyclase-activating adrenergic receptor signaling pathway"/>
    <property type="evidence" value="ECO:0007669"/>
    <property type="project" value="TreeGrafter"/>
</dbReference>
<keyword evidence="9" id="KW-0807">Transducer</keyword>
<organism evidence="12 13">
    <name type="scientific">Aedes aegypti</name>
    <name type="common">Yellowfever mosquito</name>
    <name type="synonym">Culex aegypti</name>
    <dbReference type="NCBI Taxonomy" id="7159"/>
    <lineage>
        <taxon>Eukaryota</taxon>
        <taxon>Metazoa</taxon>
        <taxon>Ecdysozoa</taxon>
        <taxon>Arthropoda</taxon>
        <taxon>Hexapoda</taxon>
        <taxon>Insecta</taxon>
        <taxon>Pterygota</taxon>
        <taxon>Neoptera</taxon>
        <taxon>Endopterygota</taxon>
        <taxon>Diptera</taxon>
        <taxon>Nematocera</taxon>
        <taxon>Culicoidea</taxon>
        <taxon>Culicidae</taxon>
        <taxon>Culicinae</taxon>
        <taxon>Aedini</taxon>
        <taxon>Aedes</taxon>
        <taxon>Stegomyia</taxon>
    </lineage>
</organism>
<name>Q178D5_AEDAE</name>
<dbReference type="Gene3D" id="1.20.1070.10">
    <property type="entry name" value="Rhodopsin 7-helix transmembrane proteins"/>
    <property type="match status" value="1"/>
</dbReference>
<evidence type="ECO:0000256" key="3">
    <source>
        <dbReference type="ARBA" id="ARBA00022475"/>
    </source>
</evidence>
<dbReference type="InterPro" id="IPR000276">
    <property type="entry name" value="GPCR_Rhodpsn"/>
</dbReference>
<keyword evidence="5 10" id="KW-1133">Transmembrane helix</keyword>
<reference evidence="12" key="3">
    <citation type="submission" date="2012-09" db="EMBL/GenBank/DDBJ databases">
        <authorList>
            <consortium name="VectorBase"/>
        </authorList>
    </citation>
    <scope>NUCLEOTIDE SEQUENCE</scope>
    <source>
        <strain evidence="12">Liverpool</strain>
    </source>
</reference>
<evidence type="ECO:0000256" key="2">
    <source>
        <dbReference type="ARBA" id="ARBA00010663"/>
    </source>
</evidence>
<sequence>WLFGPFMCDVWNSLDVYFSTASILHLCCISVDRAIPSKFVRSAVYLILFLFLLLPNSYFAIVRPLEYPLYMTHRTVGFMLANVWMLPALISFTPIFLGWYTTAEHLETLKDNPEMCVFVVNKAYALISSSISFWIPGIVMVTMYYRIFKIKITNRIKPITLFFPFFSSAHLIHRFRYVITTLCGEEACPCPDVVITVLFWIGYFNSTLNPLIYAYFNRDFREAFRNTLQSLLPCFGKKDPFDGHSAYYV</sequence>
<evidence type="ECO:0000313" key="13">
    <source>
        <dbReference type="Proteomes" id="UP000682892"/>
    </source>
</evidence>
<dbReference type="PANTHER" id="PTHR24248">
    <property type="entry name" value="ADRENERGIC RECEPTOR-RELATED G-PROTEIN COUPLED RECEPTOR"/>
    <property type="match status" value="1"/>
</dbReference>
<dbReference type="PhylomeDB" id="Q178D5"/>
<evidence type="ECO:0000256" key="8">
    <source>
        <dbReference type="ARBA" id="ARBA00023170"/>
    </source>
</evidence>
<feature type="transmembrane region" description="Helical" evidence="10">
    <location>
        <begin position="43"/>
        <end position="62"/>
    </location>
</feature>
<dbReference type="SUPFAM" id="SSF81321">
    <property type="entry name" value="Family A G protein-coupled receptor-like"/>
    <property type="match status" value="1"/>
</dbReference>
<evidence type="ECO:0000259" key="11">
    <source>
        <dbReference type="PROSITE" id="PS50262"/>
    </source>
</evidence>
<dbReference type="Pfam" id="PF00001">
    <property type="entry name" value="7tm_1"/>
    <property type="match status" value="2"/>
</dbReference>
<feature type="transmembrane region" description="Helical" evidence="10">
    <location>
        <begin position="83"/>
        <end position="103"/>
    </location>
</feature>
<comment type="similarity">
    <text evidence="2">Belongs to the G-protein coupled receptor 1 family.</text>
</comment>
<feature type="transmembrane region" description="Helical" evidence="10">
    <location>
        <begin position="193"/>
        <end position="216"/>
    </location>
</feature>
<evidence type="ECO:0000256" key="9">
    <source>
        <dbReference type="ARBA" id="ARBA00023224"/>
    </source>
</evidence>
<dbReference type="GO" id="GO:0005886">
    <property type="term" value="C:plasma membrane"/>
    <property type="evidence" value="ECO:0007669"/>
    <property type="project" value="UniProtKB-SubCell"/>
</dbReference>
<dbReference type="HOGENOM" id="CLU_009579_11_0_1"/>
<dbReference type="GO" id="GO:0004989">
    <property type="term" value="F:octopamine receptor activity"/>
    <property type="evidence" value="ECO:0007669"/>
    <property type="project" value="TreeGrafter"/>
</dbReference>
<dbReference type="InterPro" id="IPR017452">
    <property type="entry name" value="GPCR_Rhodpsn_7TM"/>
</dbReference>
<accession>Q178D5</accession>
<feature type="transmembrane region" description="Helical" evidence="10">
    <location>
        <begin position="123"/>
        <end position="144"/>
    </location>
</feature>
<gene>
    <name evidence="12" type="primary">GPRDOP5</name>
    <name evidence="12" type="ORF">AaeL_AAEL005952</name>
</gene>
<keyword evidence="8" id="KW-0675">Receptor</keyword>
<evidence type="ECO:0000256" key="5">
    <source>
        <dbReference type="ARBA" id="ARBA00022989"/>
    </source>
</evidence>
<protein>
    <submittedName>
        <fullName evidence="12">AAEL005952-PA</fullName>
    </submittedName>
</protein>
<proteinExistence type="inferred from homology"/>
<reference evidence="12" key="1">
    <citation type="submission" date="2005-10" db="EMBL/GenBank/DDBJ databases">
        <authorList>
            <person name="Loftus B.J."/>
            <person name="Nene V.M."/>
            <person name="Hannick L.I."/>
            <person name="Bidwell S."/>
            <person name="Haas B."/>
            <person name="Amedeo P."/>
            <person name="Orvis J."/>
            <person name="Wortman J.R."/>
            <person name="White O.R."/>
            <person name="Salzberg S."/>
            <person name="Shumway M."/>
            <person name="Koo H."/>
            <person name="Zhao Y."/>
            <person name="Holmes M."/>
            <person name="Miller J."/>
            <person name="Schatz M."/>
            <person name="Pop M."/>
            <person name="Pai G."/>
            <person name="Utterback T."/>
            <person name="Rogers Y.-H."/>
            <person name="Kravitz S."/>
            <person name="Fraser C.M."/>
        </authorList>
    </citation>
    <scope>NUCLEOTIDE SEQUENCE</scope>
    <source>
        <strain evidence="12">Liverpool</strain>
    </source>
</reference>
<dbReference type="GO" id="GO:0043410">
    <property type="term" value="P:positive regulation of MAPK cascade"/>
    <property type="evidence" value="ECO:0007669"/>
    <property type="project" value="TreeGrafter"/>
</dbReference>
<dbReference type="PRINTS" id="PR00237">
    <property type="entry name" value="GPCRRHODOPSN"/>
</dbReference>
<evidence type="ECO:0000256" key="1">
    <source>
        <dbReference type="ARBA" id="ARBA00004651"/>
    </source>
</evidence>
<evidence type="ECO:0000313" key="12">
    <source>
        <dbReference type="EMBL" id="EAT42518.2"/>
    </source>
</evidence>
<keyword evidence="7 10" id="KW-0472">Membrane</keyword>
<dbReference type="AlphaFoldDB" id="Q178D5"/>
<evidence type="ECO:0000256" key="6">
    <source>
        <dbReference type="ARBA" id="ARBA00023040"/>
    </source>
</evidence>
<evidence type="ECO:0000256" key="10">
    <source>
        <dbReference type="SAM" id="Phobius"/>
    </source>
</evidence>
<dbReference type="STRING" id="7159.Q178D5"/>
<dbReference type="eggNOG" id="KOG3656">
    <property type="taxonomic scope" value="Eukaryota"/>
</dbReference>
<dbReference type="PROSITE" id="PS50262">
    <property type="entry name" value="G_PROTEIN_RECEP_F1_2"/>
    <property type="match status" value="1"/>
</dbReference>
<evidence type="ECO:0000256" key="4">
    <source>
        <dbReference type="ARBA" id="ARBA00022692"/>
    </source>
</evidence>
<keyword evidence="3" id="KW-1003">Cell membrane</keyword>